<dbReference type="Proteomes" id="UP000602905">
    <property type="component" value="Unassembled WGS sequence"/>
</dbReference>
<evidence type="ECO:0000313" key="2">
    <source>
        <dbReference type="EMBL" id="KAF8711035.1"/>
    </source>
</evidence>
<comment type="caution">
    <text evidence="2">The sequence shown here is derived from an EMBL/GenBank/DDBJ whole genome shotgun (WGS) entry which is preliminary data.</text>
</comment>
<dbReference type="InterPro" id="IPR019595">
    <property type="entry name" value="DUF2470"/>
</dbReference>
<evidence type="ECO:0000313" key="3">
    <source>
        <dbReference type="Proteomes" id="UP000602905"/>
    </source>
</evidence>
<protein>
    <submittedName>
        <fullName evidence="2">Integral membrane protein</fullName>
    </submittedName>
</protein>
<dbReference type="InterPro" id="IPR037119">
    <property type="entry name" value="Haem_oxidase_HugZ-like_sf"/>
</dbReference>
<dbReference type="PANTHER" id="PTHR37783">
    <property type="entry name" value="MEMBRANE PROTEIN, PUTATIVE (AFU_ORTHOLOGUE AFUA_1G04315)-RELATED"/>
    <property type="match status" value="1"/>
</dbReference>
<evidence type="ECO:0000259" key="1">
    <source>
        <dbReference type="Pfam" id="PF10615"/>
    </source>
</evidence>
<organism evidence="2 3">
    <name type="scientific">Rhizoctonia solani</name>
    <dbReference type="NCBI Taxonomy" id="456999"/>
    <lineage>
        <taxon>Eukaryota</taxon>
        <taxon>Fungi</taxon>
        <taxon>Dikarya</taxon>
        <taxon>Basidiomycota</taxon>
        <taxon>Agaricomycotina</taxon>
        <taxon>Agaricomycetes</taxon>
        <taxon>Cantharellales</taxon>
        <taxon>Ceratobasidiaceae</taxon>
        <taxon>Rhizoctonia</taxon>
    </lineage>
</organism>
<dbReference type="AlphaFoldDB" id="A0A8H7HYH6"/>
<proteinExistence type="predicted"/>
<dbReference type="Gene3D" id="3.20.180.10">
    <property type="entry name" value="PNP-oxidase-like"/>
    <property type="match status" value="1"/>
</dbReference>
<feature type="non-terminal residue" evidence="2">
    <location>
        <position position="1"/>
    </location>
</feature>
<dbReference type="EMBL" id="JACYCD010000047">
    <property type="protein sequence ID" value="KAF8711035.1"/>
    <property type="molecule type" value="Genomic_DNA"/>
</dbReference>
<feature type="domain" description="DUF2470" evidence="1">
    <location>
        <begin position="12"/>
        <end position="93"/>
    </location>
</feature>
<dbReference type="PANTHER" id="PTHR37783:SF1">
    <property type="entry name" value="MEMBRANE PROTEIN, PUTATIVE (AFU_ORTHOLOGUE AFUA_1G04315)-RELATED"/>
    <property type="match status" value="1"/>
</dbReference>
<accession>A0A8H7HYH6</accession>
<name>A0A8H7HYH6_9AGAM</name>
<dbReference type="OrthoDB" id="5553410at2759"/>
<sequence>MSPNSKDVSAMKDRIIQHMNKDHQDSLVDYLRFYANIPAQEASTAKLVDINNDGMTFTVTNVAKNGSPSRSVVVPINPPIDSLMQARERLVAMASEAMEGLGRSRWRVESYPGPSLAGILYGATTGIVLGLTLFPNETLRPGVKARQIVLFDSENIARWIYTYHREIRSVIAGVAFYTAIMPMRRRLQRHSYKSGWGHWFAWFTAALLGGPVACTSFDSEVKAVGTQSAKKY</sequence>
<dbReference type="SUPFAM" id="SSF50475">
    <property type="entry name" value="FMN-binding split barrel"/>
    <property type="match status" value="1"/>
</dbReference>
<gene>
    <name evidence="2" type="ORF">RHS03_02478</name>
</gene>
<reference evidence="2" key="1">
    <citation type="submission" date="2020-09" db="EMBL/GenBank/DDBJ databases">
        <title>Comparative genome analyses of four rice-infecting Rhizoctonia solani isolates reveal extensive enrichment of homogalacturonan modification genes.</title>
        <authorList>
            <person name="Lee D.-Y."/>
            <person name="Jeon J."/>
            <person name="Kim K.-T."/>
            <person name="Cheong K."/>
            <person name="Song H."/>
            <person name="Choi G."/>
            <person name="Ko J."/>
            <person name="Opiyo S.O."/>
            <person name="Zuo S."/>
            <person name="Madhav S."/>
            <person name="Lee Y.-H."/>
            <person name="Wang G.-L."/>
        </authorList>
    </citation>
    <scope>NUCLEOTIDE SEQUENCE</scope>
    <source>
        <strain evidence="2">AG1-IA WGL</strain>
    </source>
</reference>
<dbReference type="Pfam" id="PF10615">
    <property type="entry name" value="DUF2470"/>
    <property type="match status" value="1"/>
</dbReference>